<feature type="transmembrane region" description="Helical" evidence="2">
    <location>
        <begin position="50"/>
        <end position="67"/>
    </location>
</feature>
<dbReference type="Pfam" id="PF19609">
    <property type="entry name" value="DUF6114"/>
    <property type="match status" value="1"/>
</dbReference>
<feature type="transmembrane region" description="Helical" evidence="2">
    <location>
        <begin position="74"/>
        <end position="90"/>
    </location>
</feature>
<dbReference type="InterPro" id="IPR046096">
    <property type="entry name" value="DUF6114"/>
</dbReference>
<dbReference type="OrthoDB" id="3535986at2"/>
<dbReference type="Proteomes" id="UP000487268">
    <property type="component" value="Unassembled WGS sequence"/>
</dbReference>
<accession>A0A7K0C0C9</accession>
<name>A0A7K0C0C9_9ACTN</name>
<feature type="compositionally biased region" description="Low complexity" evidence="1">
    <location>
        <begin position="176"/>
        <end position="197"/>
    </location>
</feature>
<evidence type="ECO:0000313" key="4">
    <source>
        <dbReference type="Proteomes" id="UP000487268"/>
    </source>
</evidence>
<keyword evidence="4" id="KW-1185">Reference proteome</keyword>
<evidence type="ECO:0000256" key="2">
    <source>
        <dbReference type="SAM" id="Phobius"/>
    </source>
</evidence>
<feature type="region of interest" description="Disordered" evidence="1">
    <location>
        <begin position="176"/>
        <end position="219"/>
    </location>
</feature>
<comment type="caution">
    <text evidence="3">The sequence shown here is derived from an EMBL/GenBank/DDBJ whole genome shotgun (WGS) entry which is preliminary data.</text>
</comment>
<evidence type="ECO:0000313" key="3">
    <source>
        <dbReference type="EMBL" id="MQY06925.1"/>
    </source>
</evidence>
<keyword evidence="2" id="KW-0812">Transmembrane</keyword>
<gene>
    <name evidence="3" type="ORF">ACRB68_50220</name>
</gene>
<sequence length="385" mass="39334">MTSTEPQGFRRWRRTRPFWGGVLAVLGGLELIAIPLAPAPLLVHQGMAGIASWLVGALLVLAGVLMWFQPAQRVFYGVLAVLLAIASFLTSNFGGFLVGMLLGLLGGALGAAWAPGPARRDEPDDAPAVEAAPAFPPALDEVMRGAHAAPRGGRLMAFALPAVLPLAAGAHLLAPTPTPSASPSASPSPSVSASASPSPSPSPSAKATEPECPKVPSGLSEAQARKLLADLAGSADLKSCLTAGQAKTATAGGTDVVYTDASTLRASSLTMSGLSYDGVAEVPTADGPVKALKFSMSKAVLKDVDQATRHGAAHTELKTPQLTLDGKVVMYTTRMSSKLLGIPLTFTPASPPPLTLPFMIMTDVVSEQPAVRADGAEAAGLSIQN</sequence>
<protein>
    <submittedName>
        <fullName evidence="3">Uncharacterized protein</fullName>
    </submittedName>
</protein>
<dbReference type="RefSeq" id="WP_153536445.1">
    <property type="nucleotide sequence ID" value="NZ_WEGH01000003.1"/>
</dbReference>
<reference evidence="3 4" key="1">
    <citation type="submission" date="2019-10" db="EMBL/GenBank/DDBJ databases">
        <title>Actinomadura rubteroloni sp. nov. and Actinomadura macrotermitis sp. nov., isolated from the gut of fungus growing-termite Macrotermes natalensis.</title>
        <authorList>
            <person name="Benndorf R."/>
            <person name="Martin K."/>
            <person name="Kuefner M."/>
            <person name="De Beer W."/>
            <person name="Kaster A.-K."/>
            <person name="Vollmers J."/>
            <person name="Poulsen M."/>
            <person name="Beemelmanns C."/>
        </authorList>
    </citation>
    <scope>NUCLEOTIDE SEQUENCE [LARGE SCALE GENOMIC DNA]</scope>
    <source>
        <strain evidence="3 4">RB68</strain>
    </source>
</reference>
<organism evidence="3 4">
    <name type="scientific">Actinomadura macrotermitis</name>
    <dbReference type="NCBI Taxonomy" id="2585200"/>
    <lineage>
        <taxon>Bacteria</taxon>
        <taxon>Bacillati</taxon>
        <taxon>Actinomycetota</taxon>
        <taxon>Actinomycetes</taxon>
        <taxon>Streptosporangiales</taxon>
        <taxon>Thermomonosporaceae</taxon>
        <taxon>Actinomadura</taxon>
    </lineage>
</organism>
<keyword evidence="2" id="KW-0472">Membrane</keyword>
<dbReference type="AlphaFoldDB" id="A0A7K0C0C9"/>
<feature type="transmembrane region" description="Helical" evidence="2">
    <location>
        <begin position="18"/>
        <end position="38"/>
    </location>
</feature>
<dbReference type="EMBL" id="WEGH01000003">
    <property type="protein sequence ID" value="MQY06925.1"/>
    <property type="molecule type" value="Genomic_DNA"/>
</dbReference>
<proteinExistence type="predicted"/>
<evidence type="ECO:0000256" key="1">
    <source>
        <dbReference type="SAM" id="MobiDB-lite"/>
    </source>
</evidence>
<keyword evidence="2" id="KW-1133">Transmembrane helix</keyword>